<keyword evidence="14" id="KW-0325">Glycoprotein</keyword>
<keyword evidence="13 23" id="KW-0675">Receptor</keyword>
<dbReference type="InterPro" id="IPR000858">
    <property type="entry name" value="S_locus_glycoprot_dom"/>
</dbReference>
<dbReference type="STRING" id="337451.A0A443PLP3"/>
<feature type="domain" description="Bulb-type lectin" evidence="21">
    <location>
        <begin position="23"/>
        <end position="151"/>
    </location>
</feature>
<keyword evidence="12" id="KW-1015">Disulfide bond</keyword>
<accession>A0A443PLP3</accession>
<evidence type="ECO:0000256" key="17">
    <source>
        <dbReference type="PIRNR" id="PIRNR000641"/>
    </source>
</evidence>
<dbReference type="InterPro" id="IPR003609">
    <property type="entry name" value="Pan_app"/>
</dbReference>
<organism evidence="23 24">
    <name type="scientific">Cinnamomum micranthum f. kanehirae</name>
    <dbReference type="NCBI Taxonomy" id="337451"/>
    <lineage>
        <taxon>Eukaryota</taxon>
        <taxon>Viridiplantae</taxon>
        <taxon>Streptophyta</taxon>
        <taxon>Embryophyta</taxon>
        <taxon>Tracheophyta</taxon>
        <taxon>Spermatophyta</taxon>
        <taxon>Magnoliopsida</taxon>
        <taxon>Magnoliidae</taxon>
        <taxon>Laurales</taxon>
        <taxon>Lauraceae</taxon>
        <taxon>Cinnamomum</taxon>
    </lineage>
</organism>
<dbReference type="InterPro" id="IPR024171">
    <property type="entry name" value="SRK-like_kinase"/>
</dbReference>
<dbReference type="Gene3D" id="3.50.4.10">
    <property type="entry name" value="Hepatocyte Growth Factor"/>
    <property type="match status" value="1"/>
</dbReference>
<evidence type="ECO:0000256" key="5">
    <source>
        <dbReference type="ARBA" id="ARBA00022692"/>
    </source>
</evidence>
<dbReference type="EMBL" id="QPKB01000009">
    <property type="protein sequence ID" value="RWR91642.1"/>
    <property type="molecule type" value="Genomic_DNA"/>
</dbReference>
<keyword evidence="3" id="KW-0245">EGF-like domain</keyword>
<dbReference type="Gene3D" id="3.30.200.20">
    <property type="entry name" value="Phosphorylase Kinase, domain 1"/>
    <property type="match status" value="1"/>
</dbReference>
<dbReference type="PROSITE" id="PS00108">
    <property type="entry name" value="PROTEIN_KINASE_ST"/>
    <property type="match status" value="1"/>
</dbReference>
<evidence type="ECO:0000256" key="9">
    <source>
        <dbReference type="ARBA" id="ARBA00022840"/>
    </source>
</evidence>
<feature type="chain" id="PRO_5019301032" description="Receptor-like serine/threonine-protein kinase" evidence="19">
    <location>
        <begin position="22"/>
        <end position="795"/>
    </location>
</feature>
<comment type="subcellular location">
    <subcellularLocation>
        <location evidence="1">Membrane</location>
        <topology evidence="1">Single-pass type I membrane protein</topology>
    </subcellularLocation>
</comment>
<proteinExistence type="inferred from homology"/>
<dbReference type="InterPro" id="IPR008271">
    <property type="entry name" value="Ser/Thr_kinase_AS"/>
</dbReference>
<evidence type="ECO:0000259" key="20">
    <source>
        <dbReference type="PROSITE" id="PS50011"/>
    </source>
</evidence>
<dbReference type="Pfam" id="PF00069">
    <property type="entry name" value="Pkinase"/>
    <property type="match status" value="1"/>
</dbReference>
<dbReference type="FunFam" id="1.10.510.10:FF:000537">
    <property type="entry name" value="Putative receptor-like protein kinase"/>
    <property type="match status" value="1"/>
</dbReference>
<keyword evidence="9 17" id="KW-0067">ATP-binding</keyword>
<keyword evidence="11" id="KW-0472">Membrane</keyword>
<evidence type="ECO:0000256" key="19">
    <source>
        <dbReference type="SAM" id="SignalP"/>
    </source>
</evidence>
<dbReference type="SUPFAM" id="SSF56112">
    <property type="entry name" value="Protein kinase-like (PK-like)"/>
    <property type="match status" value="1"/>
</dbReference>
<dbReference type="PROSITE" id="PS00107">
    <property type="entry name" value="PROTEIN_KINASE_ATP"/>
    <property type="match status" value="1"/>
</dbReference>
<dbReference type="Gene3D" id="2.90.10.10">
    <property type="entry name" value="Bulb-type lectin domain"/>
    <property type="match status" value="1"/>
</dbReference>
<keyword evidence="8 17" id="KW-0418">Kinase</keyword>
<feature type="domain" description="Apple" evidence="22">
    <location>
        <begin position="335"/>
        <end position="403"/>
    </location>
</feature>
<reference evidence="23 24" key="1">
    <citation type="journal article" date="2019" name="Nat. Plants">
        <title>Stout camphor tree genome fills gaps in understanding of flowering plant genome evolution.</title>
        <authorList>
            <person name="Chaw S.M."/>
            <person name="Liu Y.C."/>
            <person name="Wu Y.W."/>
            <person name="Wang H.Y."/>
            <person name="Lin C.I."/>
            <person name="Wu C.S."/>
            <person name="Ke H.M."/>
            <person name="Chang L.Y."/>
            <person name="Hsu C.Y."/>
            <person name="Yang H.T."/>
            <person name="Sudianto E."/>
            <person name="Hsu M.H."/>
            <person name="Wu K.P."/>
            <person name="Wang L.N."/>
            <person name="Leebens-Mack J.H."/>
            <person name="Tsai I.J."/>
        </authorList>
    </citation>
    <scope>NUCLEOTIDE SEQUENCE [LARGE SCALE GENOMIC DNA]</scope>
    <source>
        <strain evidence="24">cv. Chaw 1501</strain>
        <tissue evidence="23">Young leaves</tissue>
    </source>
</reference>
<evidence type="ECO:0000259" key="21">
    <source>
        <dbReference type="PROSITE" id="PS50927"/>
    </source>
</evidence>
<comment type="similarity">
    <text evidence="17">Belongs to the protein kinase superfamily. Ser/Thr protein kinase family.</text>
</comment>
<dbReference type="Proteomes" id="UP000283530">
    <property type="component" value="Unassembled WGS sequence"/>
</dbReference>
<evidence type="ECO:0000313" key="23">
    <source>
        <dbReference type="EMBL" id="RWR91642.1"/>
    </source>
</evidence>
<evidence type="ECO:0000256" key="8">
    <source>
        <dbReference type="ARBA" id="ARBA00022777"/>
    </source>
</evidence>
<feature type="signal peptide" evidence="19">
    <location>
        <begin position="1"/>
        <end position="21"/>
    </location>
</feature>
<dbReference type="InterPro" id="IPR000719">
    <property type="entry name" value="Prot_kinase_dom"/>
</dbReference>
<dbReference type="InterPro" id="IPR011009">
    <property type="entry name" value="Kinase-like_dom_sf"/>
</dbReference>
<keyword evidence="2 17" id="KW-0723">Serine/threonine-protein kinase</keyword>
<dbReference type="PROSITE" id="PS50927">
    <property type="entry name" value="BULB_LECTIN"/>
    <property type="match status" value="1"/>
</dbReference>
<dbReference type="GO" id="GO:0004674">
    <property type="term" value="F:protein serine/threonine kinase activity"/>
    <property type="evidence" value="ECO:0007669"/>
    <property type="project" value="UniProtKB-KW"/>
</dbReference>
<dbReference type="CDD" id="cd00053">
    <property type="entry name" value="EGF"/>
    <property type="match status" value="1"/>
</dbReference>
<dbReference type="EC" id="2.7.11.1" evidence="17"/>
<keyword evidence="6 19" id="KW-0732">Signal</keyword>
<dbReference type="Pfam" id="PF00954">
    <property type="entry name" value="S_locus_glycop"/>
    <property type="match status" value="1"/>
</dbReference>
<evidence type="ECO:0000256" key="6">
    <source>
        <dbReference type="ARBA" id="ARBA00022729"/>
    </source>
</evidence>
<evidence type="ECO:0000256" key="3">
    <source>
        <dbReference type="ARBA" id="ARBA00022536"/>
    </source>
</evidence>
<evidence type="ECO:0000256" key="11">
    <source>
        <dbReference type="ARBA" id="ARBA00023136"/>
    </source>
</evidence>
<dbReference type="GO" id="GO:0005524">
    <property type="term" value="F:ATP binding"/>
    <property type="evidence" value="ECO:0007669"/>
    <property type="project" value="UniProtKB-UniRule"/>
</dbReference>
<keyword evidence="10" id="KW-1133">Transmembrane helix</keyword>
<evidence type="ECO:0000256" key="12">
    <source>
        <dbReference type="ARBA" id="ARBA00023157"/>
    </source>
</evidence>
<gene>
    <name evidence="23" type="ORF">CKAN_02080800</name>
</gene>
<dbReference type="PANTHER" id="PTHR47974">
    <property type="entry name" value="OS07G0415500 PROTEIN"/>
    <property type="match status" value="1"/>
</dbReference>
<dbReference type="SMART" id="SM00220">
    <property type="entry name" value="S_TKc"/>
    <property type="match status" value="1"/>
</dbReference>
<dbReference type="CDD" id="cd00028">
    <property type="entry name" value="B_lectin"/>
    <property type="match status" value="1"/>
</dbReference>
<feature type="domain" description="Protein kinase" evidence="20">
    <location>
        <begin position="511"/>
        <end position="789"/>
    </location>
</feature>
<evidence type="ECO:0000313" key="24">
    <source>
        <dbReference type="Proteomes" id="UP000283530"/>
    </source>
</evidence>
<evidence type="ECO:0000259" key="22">
    <source>
        <dbReference type="PROSITE" id="PS50948"/>
    </source>
</evidence>
<sequence length="795" mass="89696">MYHPKAFQIMLLFLFLYSTNPYVSISATYEYLSSGSSLSVERSDDVIFSMDRRFSAGFYNVGVNAYCFTIRFTKPIKFTPVWMANRDQPVNGRRSTLSLRKDGNLVLTDAGRSIVWTTNTTSTSPVQLRLLNTGNLVLQTSENIILWQSFDFPTDTLLPHQPLTGKSKLVASQSRTNYSSGFYSFNFDNDNVLRLYHSRLEITSVYWPNPSQASWQLGRANYNTSKIAMFDLLGHFQSSDNMDFFASDFGIGPIRRLTMEFDGNLRLYSLDERTGNWEISWQAISDLCTIHGLCGPNSLCLSPPDKIRCSCPPGFKLKDDTDWSQGCEPIFELSCDPLESKFIVLPDIDFDGYDYNITLGATLQECQNMCLELCSCKAFLYKMSGRGICYPKILLLNGYQSSSLGVKMRIKVPRNMTISGGDRLKVTPLKCNPNAVVPLGVVYTQKVTNSSLKYLLWFVSVMGGTQLISIVIAWGYLYVRNKDSSSIEQGYMLTITGFRKFTYAELKKATKNFSTEIGRGDGGAVYKAELMDERVAAVKRLEGVSQGEAEFLAEVSLIGRVNHMNLIPMWGYCVEKHHRLLVFEYMEHGSLAENLSSNALDWEKRFEIAVGTGKGLAYLHEECLEWVLHCDIKPQNILLDKDYQPKVSDFGLSKLRERRGIDGSSFSRIRGTRGYMAPEWVMNQPITSKVDVYSYGIVLLELVTGKRSAGSNVVCEGEGSVCKNLVTWVREMMFETDGRRGKIEDIMDTKIESAYDVAKLDLLVKVALYCVEEDKDARPTMSKVVQMLLQDESGD</sequence>
<dbReference type="FunFam" id="3.30.200.20:FF:000059">
    <property type="entry name" value="S-receptor-like serine/threonine-protein kinase"/>
    <property type="match status" value="1"/>
</dbReference>
<dbReference type="GO" id="GO:0016020">
    <property type="term" value="C:membrane"/>
    <property type="evidence" value="ECO:0007669"/>
    <property type="project" value="UniProtKB-SubCell"/>
</dbReference>
<keyword evidence="7 17" id="KW-0547">Nucleotide-binding</keyword>
<dbReference type="OrthoDB" id="619632at2759"/>
<dbReference type="Pfam" id="PF08276">
    <property type="entry name" value="PAN_2"/>
    <property type="match status" value="1"/>
</dbReference>
<dbReference type="InterPro" id="IPR001480">
    <property type="entry name" value="Bulb-type_lectin_dom"/>
</dbReference>
<dbReference type="PROSITE" id="PS50011">
    <property type="entry name" value="PROTEIN_KINASE_DOM"/>
    <property type="match status" value="1"/>
</dbReference>
<comment type="catalytic activity">
    <reaction evidence="15 17">
        <text>L-threonyl-[protein] + ATP = O-phospho-L-threonyl-[protein] + ADP + H(+)</text>
        <dbReference type="Rhea" id="RHEA:46608"/>
        <dbReference type="Rhea" id="RHEA-COMP:11060"/>
        <dbReference type="Rhea" id="RHEA-COMP:11605"/>
        <dbReference type="ChEBI" id="CHEBI:15378"/>
        <dbReference type="ChEBI" id="CHEBI:30013"/>
        <dbReference type="ChEBI" id="CHEBI:30616"/>
        <dbReference type="ChEBI" id="CHEBI:61977"/>
        <dbReference type="ChEBI" id="CHEBI:456216"/>
        <dbReference type="EC" id="2.7.11.1"/>
    </reaction>
</comment>
<keyword evidence="24" id="KW-1185">Reference proteome</keyword>
<evidence type="ECO:0000256" key="13">
    <source>
        <dbReference type="ARBA" id="ARBA00023170"/>
    </source>
</evidence>
<dbReference type="Gene3D" id="1.10.510.10">
    <property type="entry name" value="Transferase(Phosphotransferase) domain 1"/>
    <property type="match status" value="1"/>
</dbReference>
<dbReference type="PIRSF" id="PIRSF000641">
    <property type="entry name" value="SRK"/>
    <property type="match status" value="1"/>
</dbReference>
<dbReference type="InterPro" id="IPR036426">
    <property type="entry name" value="Bulb-type_lectin_dom_sf"/>
</dbReference>
<dbReference type="AlphaFoldDB" id="A0A443PLP3"/>
<dbReference type="CDD" id="cd14066">
    <property type="entry name" value="STKc_IRAK"/>
    <property type="match status" value="1"/>
</dbReference>
<feature type="binding site" evidence="18">
    <location>
        <position position="539"/>
    </location>
    <ligand>
        <name>ATP</name>
        <dbReference type="ChEBI" id="CHEBI:30616"/>
    </ligand>
</feature>
<evidence type="ECO:0000256" key="10">
    <source>
        <dbReference type="ARBA" id="ARBA00022989"/>
    </source>
</evidence>
<comment type="caution">
    <text evidence="23">The sequence shown here is derived from an EMBL/GenBank/DDBJ whole genome shotgun (WGS) entry which is preliminary data.</text>
</comment>
<dbReference type="PROSITE" id="PS50948">
    <property type="entry name" value="PAN"/>
    <property type="match status" value="1"/>
</dbReference>
<evidence type="ECO:0000256" key="14">
    <source>
        <dbReference type="ARBA" id="ARBA00023180"/>
    </source>
</evidence>
<evidence type="ECO:0000256" key="16">
    <source>
        <dbReference type="ARBA" id="ARBA00048679"/>
    </source>
</evidence>
<evidence type="ECO:0000256" key="1">
    <source>
        <dbReference type="ARBA" id="ARBA00004479"/>
    </source>
</evidence>
<evidence type="ECO:0000256" key="18">
    <source>
        <dbReference type="PROSITE-ProRule" id="PRU10141"/>
    </source>
</evidence>
<keyword evidence="5" id="KW-0812">Transmembrane</keyword>
<dbReference type="PANTHER" id="PTHR47974:SF3">
    <property type="entry name" value="RECEPTOR-LIKE SERINE_THREONINE-PROTEIN KINASE"/>
    <property type="match status" value="1"/>
</dbReference>
<keyword evidence="4 17" id="KW-0808">Transferase</keyword>
<dbReference type="SMART" id="SM00108">
    <property type="entry name" value="B_lectin"/>
    <property type="match status" value="1"/>
</dbReference>
<dbReference type="Pfam" id="PF01453">
    <property type="entry name" value="B_lectin"/>
    <property type="match status" value="1"/>
</dbReference>
<evidence type="ECO:0000256" key="15">
    <source>
        <dbReference type="ARBA" id="ARBA00047899"/>
    </source>
</evidence>
<evidence type="ECO:0000256" key="7">
    <source>
        <dbReference type="ARBA" id="ARBA00022741"/>
    </source>
</evidence>
<dbReference type="InterPro" id="IPR017441">
    <property type="entry name" value="Protein_kinase_ATP_BS"/>
</dbReference>
<dbReference type="GO" id="GO:0106310">
    <property type="term" value="F:protein serine kinase activity"/>
    <property type="evidence" value="ECO:0007669"/>
    <property type="project" value="RHEA"/>
</dbReference>
<evidence type="ECO:0000256" key="4">
    <source>
        <dbReference type="ARBA" id="ARBA00022679"/>
    </source>
</evidence>
<dbReference type="SUPFAM" id="SSF51110">
    <property type="entry name" value="alpha-D-mannose-specific plant lectins"/>
    <property type="match status" value="1"/>
</dbReference>
<dbReference type="GO" id="GO:0048544">
    <property type="term" value="P:recognition of pollen"/>
    <property type="evidence" value="ECO:0007669"/>
    <property type="project" value="InterPro"/>
</dbReference>
<name>A0A443PLP3_9MAGN</name>
<evidence type="ECO:0000256" key="2">
    <source>
        <dbReference type="ARBA" id="ARBA00022527"/>
    </source>
</evidence>
<comment type="catalytic activity">
    <reaction evidence="16 17">
        <text>L-seryl-[protein] + ATP = O-phospho-L-seryl-[protein] + ADP + H(+)</text>
        <dbReference type="Rhea" id="RHEA:17989"/>
        <dbReference type="Rhea" id="RHEA-COMP:9863"/>
        <dbReference type="Rhea" id="RHEA-COMP:11604"/>
        <dbReference type="ChEBI" id="CHEBI:15378"/>
        <dbReference type="ChEBI" id="CHEBI:29999"/>
        <dbReference type="ChEBI" id="CHEBI:30616"/>
        <dbReference type="ChEBI" id="CHEBI:83421"/>
        <dbReference type="ChEBI" id="CHEBI:456216"/>
        <dbReference type="EC" id="2.7.11.1"/>
    </reaction>
</comment>
<protein>
    <recommendedName>
        <fullName evidence="17">Receptor-like serine/threonine-protein kinase</fullName>
        <ecNumber evidence="17">2.7.11.1</ecNumber>
    </recommendedName>
</protein>
<dbReference type="CDD" id="cd01098">
    <property type="entry name" value="PAN_AP_plant"/>
    <property type="match status" value="1"/>
</dbReference>